<sequence length="219" mass="25466">MMFLFLAQLKKTELINLTTFLEQVNNLTKGSDQPLPGGMRYDLSSVRMYMEIMESLDISRISREKVESLSKEFAQLGEEIKQERESTHKDKLLDSEADKNFEHMDLNTNISALAAKFWELHNDIVKKRETYLSRIPSARIQFLQELKREVENLNEDIQSLRDHIAKGDLKPKQDAFDVLKKQKEKEEKINKILSDKLHEAAVILKKLNVKVGFTCVLIM</sequence>
<evidence type="ECO:0000313" key="2">
    <source>
        <dbReference type="Proteomes" id="UP001626550"/>
    </source>
</evidence>
<comment type="caution">
    <text evidence="1">The sequence shown here is derived from an EMBL/GenBank/DDBJ whole genome shotgun (WGS) entry which is preliminary data.</text>
</comment>
<keyword evidence="2" id="KW-1185">Reference proteome</keyword>
<evidence type="ECO:0000313" key="1">
    <source>
        <dbReference type="EMBL" id="KAL3318343.1"/>
    </source>
</evidence>
<organism evidence="1 2">
    <name type="scientific">Cichlidogyrus casuarinus</name>
    <dbReference type="NCBI Taxonomy" id="1844966"/>
    <lineage>
        <taxon>Eukaryota</taxon>
        <taxon>Metazoa</taxon>
        <taxon>Spiralia</taxon>
        <taxon>Lophotrochozoa</taxon>
        <taxon>Platyhelminthes</taxon>
        <taxon>Monogenea</taxon>
        <taxon>Monopisthocotylea</taxon>
        <taxon>Dactylogyridea</taxon>
        <taxon>Ancyrocephalidae</taxon>
        <taxon>Cichlidogyrus</taxon>
    </lineage>
</organism>
<gene>
    <name evidence="1" type="ORF">Ciccas_002994</name>
</gene>
<accession>A0ABD2QG23</accession>
<name>A0ABD2QG23_9PLAT</name>
<reference evidence="1 2" key="1">
    <citation type="submission" date="2024-11" db="EMBL/GenBank/DDBJ databases">
        <title>Adaptive evolution of stress response genes in parasites aligns with host niche diversity.</title>
        <authorList>
            <person name="Hahn C."/>
            <person name="Resl P."/>
        </authorList>
    </citation>
    <scope>NUCLEOTIDE SEQUENCE [LARGE SCALE GENOMIC DNA]</scope>
    <source>
        <strain evidence="1">EGGRZ-B1_66</strain>
        <tissue evidence="1">Body</tissue>
    </source>
</reference>
<protein>
    <submittedName>
        <fullName evidence="1">Uncharacterized protein</fullName>
    </submittedName>
</protein>
<dbReference type="EMBL" id="JBJKFK010000256">
    <property type="protein sequence ID" value="KAL3318343.1"/>
    <property type="molecule type" value="Genomic_DNA"/>
</dbReference>
<dbReference type="AlphaFoldDB" id="A0ABD2QG23"/>
<dbReference type="Proteomes" id="UP001626550">
    <property type="component" value="Unassembled WGS sequence"/>
</dbReference>
<proteinExistence type="predicted"/>